<dbReference type="PANTHER" id="PTHR10177">
    <property type="entry name" value="CYCLINS"/>
    <property type="match status" value="1"/>
</dbReference>
<dbReference type="GeneID" id="141452259"/>
<evidence type="ECO:0000256" key="4">
    <source>
        <dbReference type="RuleBase" id="RU000383"/>
    </source>
</evidence>
<dbReference type="InterPro" id="IPR039361">
    <property type="entry name" value="Cyclin"/>
</dbReference>
<dbReference type="InterPro" id="IPR048258">
    <property type="entry name" value="Cyclins_cyclin-box"/>
</dbReference>
<dbReference type="PIRSF" id="PIRSF001771">
    <property type="entry name" value="Cyclin_A_B_D_E"/>
    <property type="match status" value="1"/>
</dbReference>
<dbReference type="GO" id="GO:0005634">
    <property type="term" value="C:nucleus"/>
    <property type="evidence" value="ECO:0007669"/>
    <property type="project" value="UniProtKB-ARBA"/>
</dbReference>
<dbReference type="GO" id="GO:0016538">
    <property type="term" value="F:cyclin-dependent protein serine/threonine kinase regulator activity"/>
    <property type="evidence" value="ECO:0007669"/>
    <property type="project" value="InterPro"/>
</dbReference>
<dbReference type="VEuPathDB" id="VectorBase:RPRC012735"/>
<dbReference type="GO" id="GO:0051301">
    <property type="term" value="P:cell division"/>
    <property type="evidence" value="ECO:0007669"/>
    <property type="project" value="UniProtKB-KW"/>
</dbReference>
<feature type="domain" description="Cyclin C-terminal" evidence="6">
    <location>
        <begin position="293"/>
        <end position="411"/>
    </location>
</feature>
<dbReference type="Pfam" id="PF00134">
    <property type="entry name" value="Cyclin_N"/>
    <property type="match status" value="1"/>
</dbReference>
<keyword evidence="2 4" id="KW-0195">Cyclin</keyword>
<evidence type="ECO:0000313" key="7">
    <source>
        <dbReference type="EMBL" id="MOY45357.1"/>
    </source>
</evidence>
<name>A0A4P6D8N2_RHOPR</name>
<evidence type="ECO:0000259" key="6">
    <source>
        <dbReference type="SMART" id="SM01332"/>
    </source>
</evidence>
<evidence type="ECO:0000256" key="1">
    <source>
        <dbReference type="ARBA" id="ARBA00022618"/>
    </source>
</evidence>
<dbReference type="InterPro" id="IPR006671">
    <property type="entry name" value="Cyclin_N"/>
</dbReference>
<dbReference type="InterPro" id="IPR004367">
    <property type="entry name" value="Cyclin_C-dom"/>
</dbReference>
<dbReference type="Pfam" id="PF02984">
    <property type="entry name" value="Cyclin_C"/>
    <property type="match status" value="1"/>
</dbReference>
<dbReference type="GO" id="GO:0044772">
    <property type="term" value="P:mitotic cell cycle phase transition"/>
    <property type="evidence" value="ECO:0007669"/>
    <property type="project" value="InterPro"/>
</dbReference>
<keyword evidence="1" id="KW-0132">Cell division</keyword>
<dbReference type="PROSITE" id="PS00292">
    <property type="entry name" value="CYCLINS"/>
    <property type="match status" value="1"/>
</dbReference>
<proteinExistence type="inferred from homology"/>
<dbReference type="SMART" id="SM01332">
    <property type="entry name" value="Cyclin_C"/>
    <property type="match status" value="1"/>
</dbReference>
<organism evidence="7">
    <name type="scientific">Rhodnius prolixus</name>
    <name type="common">Triatomid bug</name>
    <dbReference type="NCBI Taxonomy" id="13249"/>
    <lineage>
        <taxon>Eukaryota</taxon>
        <taxon>Metazoa</taxon>
        <taxon>Ecdysozoa</taxon>
        <taxon>Arthropoda</taxon>
        <taxon>Hexapoda</taxon>
        <taxon>Insecta</taxon>
        <taxon>Pterygota</taxon>
        <taxon>Neoptera</taxon>
        <taxon>Paraneoptera</taxon>
        <taxon>Hemiptera</taxon>
        <taxon>Heteroptera</taxon>
        <taxon>Panheteroptera</taxon>
        <taxon>Cimicomorpha</taxon>
        <taxon>Reduviidae</taxon>
        <taxon>Triatominae</taxon>
        <taxon>Rhodnius</taxon>
    </lineage>
</organism>
<protein>
    <submittedName>
        <fullName evidence="7">Putative cyclin b</fullName>
    </submittedName>
</protein>
<dbReference type="RefSeq" id="XP_073980322.1">
    <property type="nucleotide sequence ID" value="XM_074124221.1"/>
</dbReference>
<feature type="domain" description="Cyclin-like" evidence="5">
    <location>
        <begin position="200"/>
        <end position="284"/>
    </location>
</feature>
<evidence type="ECO:0000259" key="5">
    <source>
        <dbReference type="SMART" id="SM00385"/>
    </source>
</evidence>
<dbReference type="AlphaFoldDB" id="A0A4P6D8N2"/>
<dbReference type="Gene3D" id="1.10.472.10">
    <property type="entry name" value="Cyclin-like"/>
    <property type="match status" value="2"/>
</dbReference>
<sequence>MASFAIHQDEENNVPKFCKAKEALRNVQKRAVLGTININHESTNFNSQGDLVLKKDAVDASAVSSKASCCPPAENKPCKSLTVEEKKTEISNKLTKEVVGRGLENTRNGRTPLKEIKENERTSLKHQSPMSVDASPKVSASVSLSRNIYAISVDPLYVCPPYNLDIYNYLKTLETQFKAKAYYMKRQPDVTYAMRTILVDWLVEVGEEYRLHNETLFMAVSLIDRFLSSMAVVRTKLQLLGTSAMFIAAKYEEIYPPEASEFTYITDDTYTKKQLLRMEHLVLKVLSFDLSSPTAYTFISHISAVYRIPEKVTFLAMYIAELSLLEGDPYLEYAPSALACASLILANHCLEQTDIWPQAIAKSTGYSLRTLGQLIAHLSDTHAKSFTAQQQASRDKYSRDKYHYSSQVPAKRLVIRDQSGTS</sequence>
<dbReference type="SUPFAM" id="SSF47954">
    <property type="entry name" value="Cyclin-like"/>
    <property type="match status" value="2"/>
</dbReference>
<evidence type="ECO:0000256" key="2">
    <source>
        <dbReference type="ARBA" id="ARBA00023127"/>
    </source>
</evidence>
<accession>A0A4P6D8N2</accession>
<dbReference type="SMART" id="SM00385">
    <property type="entry name" value="CYCLIN"/>
    <property type="match status" value="2"/>
</dbReference>
<evidence type="ECO:0000256" key="3">
    <source>
        <dbReference type="ARBA" id="ARBA00023306"/>
    </source>
</evidence>
<comment type="similarity">
    <text evidence="4">Belongs to the cyclin family.</text>
</comment>
<dbReference type="FunFam" id="1.10.472.10:FF:000001">
    <property type="entry name" value="G2/mitotic-specific cyclin"/>
    <property type="match status" value="1"/>
</dbReference>
<reference evidence="7" key="1">
    <citation type="submission" date="2019-04" db="EMBL/GenBank/DDBJ databases">
        <title>Analysis of the testis transcriptome of the Chagas disease vector Rhodnius prolixus.</title>
        <authorList>
            <person name="Cesar J."/>
            <person name="Ribeiro J.M."/>
            <person name="Pereira M.H."/>
            <person name="Araujo R.N."/>
            <person name="Gontijo N.F."/>
            <person name="Pessoa G."/>
            <person name="Sant'Anna M.V."/>
            <person name="Sorgine M.H."/>
            <person name="Majerowicz D."/>
            <person name="Carvalho A.B."/>
            <person name="Braz G."/>
            <person name="Mesquita R."/>
            <person name="Lagerblad P.O."/>
            <person name="Koerich L.B."/>
        </authorList>
    </citation>
    <scope>NUCLEOTIDE SEQUENCE</scope>
</reference>
<dbReference type="InterPro" id="IPR013763">
    <property type="entry name" value="Cyclin-like_dom"/>
</dbReference>
<feature type="domain" description="Cyclin-like" evidence="5">
    <location>
        <begin position="297"/>
        <end position="380"/>
    </location>
</feature>
<keyword evidence="3" id="KW-0131">Cell cycle</keyword>
<dbReference type="InterPro" id="IPR046965">
    <property type="entry name" value="Cyclin_A/B-like"/>
</dbReference>
<dbReference type="InterPro" id="IPR036915">
    <property type="entry name" value="Cyclin-like_sf"/>
</dbReference>
<dbReference type="EMBL" id="GHKJ01000327">
    <property type="protein sequence ID" value="MOY45357.1"/>
    <property type="molecule type" value="Transcribed_RNA"/>
</dbReference>
<dbReference type="CDD" id="cd20504">
    <property type="entry name" value="CYCLIN_CCNA_rpt1"/>
    <property type="match status" value="1"/>
</dbReference>